<sequence length="152" mass="16707">MRNFFLRVCRSVLALLGVSAVGCDLIGVGRVEYGCPYADFEVKGKVTDALRDLPLQGIRVSATDEFGQNKYAAVTTDSEGRFELLWSDFPDETVTLLVEDVDGPDNGGTFAPQTFRVQLEQTESGDGDWYEGRYSATDVTVRMNEDTSGSGW</sequence>
<dbReference type="InterPro" id="IPR008969">
    <property type="entry name" value="CarboxyPept-like_regulatory"/>
</dbReference>
<dbReference type="NCBIfam" id="TIGR04134">
    <property type="entry name" value="lipo_with_rSAM"/>
    <property type="match status" value="1"/>
</dbReference>
<dbReference type="SUPFAM" id="SSF49464">
    <property type="entry name" value="Carboxypeptidase regulatory domain-like"/>
    <property type="match status" value="1"/>
</dbReference>
<name>A0A940DQN0_9BACT</name>
<reference evidence="1" key="1">
    <citation type="submission" date="2020-10" db="EMBL/GenBank/DDBJ databases">
        <authorList>
            <person name="Gilroy R."/>
        </authorList>
    </citation>
    <scope>NUCLEOTIDE SEQUENCE</scope>
    <source>
        <strain evidence="1">F1-3629</strain>
    </source>
</reference>
<gene>
    <name evidence="1" type="ORF">IAC07_04075</name>
</gene>
<keyword evidence="1" id="KW-0449">Lipoprotein</keyword>
<dbReference type="Gene3D" id="2.60.40.1120">
    <property type="entry name" value="Carboxypeptidase-like, regulatory domain"/>
    <property type="match status" value="1"/>
</dbReference>
<dbReference type="EMBL" id="JADIMJ010000064">
    <property type="protein sequence ID" value="MBO8453887.1"/>
    <property type="molecule type" value="Genomic_DNA"/>
</dbReference>
<dbReference type="Proteomes" id="UP000771749">
    <property type="component" value="Unassembled WGS sequence"/>
</dbReference>
<accession>A0A940DQN0</accession>
<dbReference type="InterPro" id="IPR026403">
    <property type="entry name" value="Lipo_with_rSAM"/>
</dbReference>
<proteinExistence type="predicted"/>
<evidence type="ECO:0000313" key="2">
    <source>
        <dbReference type="Proteomes" id="UP000771749"/>
    </source>
</evidence>
<evidence type="ECO:0000313" key="1">
    <source>
        <dbReference type="EMBL" id="MBO8453887.1"/>
    </source>
</evidence>
<comment type="caution">
    <text evidence="1">The sequence shown here is derived from an EMBL/GenBank/DDBJ whole genome shotgun (WGS) entry which is preliminary data.</text>
</comment>
<reference evidence="1" key="2">
    <citation type="journal article" date="2021" name="PeerJ">
        <title>Extensive microbial diversity within the chicken gut microbiome revealed by metagenomics and culture.</title>
        <authorList>
            <person name="Gilroy R."/>
            <person name="Ravi A."/>
            <person name="Getino M."/>
            <person name="Pursley I."/>
            <person name="Horton D.L."/>
            <person name="Alikhan N.F."/>
            <person name="Baker D."/>
            <person name="Gharbi K."/>
            <person name="Hall N."/>
            <person name="Watson M."/>
            <person name="Adriaenssens E.M."/>
            <person name="Foster-Nyarko E."/>
            <person name="Jarju S."/>
            <person name="Secka A."/>
            <person name="Antonio M."/>
            <person name="Oren A."/>
            <person name="Chaudhuri R.R."/>
            <person name="La Ragione R."/>
            <person name="Hildebrand F."/>
            <person name="Pallen M.J."/>
        </authorList>
    </citation>
    <scope>NUCLEOTIDE SEQUENCE</scope>
    <source>
        <strain evidence="1">F1-3629</strain>
    </source>
</reference>
<protein>
    <submittedName>
        <fullName evidence="1">Radical SAM-associated putative lipoprotein</fullName>
    </submittedName>
</protein>
<dbReference type="PROSITE" id="PS51257">
    <property type="entry name" value="PROKAR_LIPOPROTEIN"/>
    <property type="match status" value="1"/>
</dbReference>
<dbReference type="AlphaFoldDB" id="A0A940DQN0"/>
<organism evidence="1 2">
    <name type="scientific">Candidatus Cryptobacteroides gallistercoris</name>
    <dbReference type="NCBI Taxonomy" id="2840765"/>
    <lineage>
        <taxon>Bacteria</taxon>
        <taxon>Pseudomonadati</taxon>
        <taxon>Bacteroidota</taxon>
        <taxon>Bacteroidia</taxon>
        <taxon>Bacteroidales</taxon>
        <taxon>Candidatus Cryptobacteroides</taxon>
    </lineage>
</organism>